<protein>
    <submittedName>
        <fullName evidence="1">Uncharacterized protein</fullName>
    </submittedName>
</protein>
<dbReference type="Proteomes" id="UP000276133">
    <property type="component" value="Unassembled WGS sequence"/>
</dbReference>
<name>A0A3M7Q3W8_BRAPC</name>
<keyword evidence="2" id="KW-1185">Reference proteome</keyword>
<comment type="caution">
    <text evidence="1">The sequence shown here is derived from an EMBL/GenBank/DDBJ whole genome shotgun (WGS) entry which is preliminary data.</text>
</comment>
<accession>A0A3M7Q3W8</accession>
<proteinExistence type="predicted"/>
<organism evidence="1 2">
    <name type="scientific">Brachionus plicatilis</name>
    <name type="common">Marine rotifer</name>
    <name type="synonym">Brachionus muelleri</name>
    <dbReference type="NCBI Taxonomy" id="10195"/>
    <lineage>
        <taxon>Eukaryota</taxon>
        <taxon>Metazoa</taxon>
        <taxon>Spiralia</taxon>
        <taxon>Gnathifera</taxon>
        <taxon>Rotifera</taxon>
        <taxon>Eurotatoria</taxon>
        <taxon>Monogononta</taxon>
        <taxon>Pseudotrocha</taxon>
        <taxon>Ploima</taxon>
        <taxon>Brachionidae</taxon>
        <taxon>Brachionus</taxon>
    </lineage>
</organism>
<evidence type="ECO:0000313" key="1">
    <source>
        <dbReference type="EMBL" id="RNA06146.1"/>
    </source>
</evidence>
<gene>
    <name evidence="1" type="ORF">BpHYR1_052680</name>
</gene>
<reference evidence="1 2" key="1">
    <citation type="journal article" date="2018" name="Sci. Rep.">
        <title>Genomic signatures of local adaptation to the degree of environmental predictability in rotifers.</title>
        <authorList>
            <person name="Franch-Gras L."/>
            <person name="Hahn C."/>
            <person name="Garcia-Roger E.M."/>
            <person name="Carmona M.J."/>
            <person name="Serra M."/>
            <person name="Gomez A."/>
        </authorList>
    </citation>
    <scope>NUCLEOTIDE SEQUENCE [LARGE SCALE GENOMIC DNA]</scope>
    <source>
        <strain evidence="1">HYR1</strain>
    </source>
</reference>
<sequence length="79" mass="9228">MERVKKLPKKKIFDPYKFKIPNNFSHVKKMQHNKVCCAILQIYVQFSILTGSKPGTTYYSTKLFNKLVQNLCQNQAAVF</sequence>
<dbReference type="EMBL" id="REGN01007480">
    <property type="protein sequence ID" value="RNA06146.1"/>
    <property type="molecule type" value="Genomic_DNA"/>
</dbReference>
<dbReference type="AlphaFoldDB" id="A0A3M7Q3W8"/>
<evidence type="ECO:0000313" key="2">
    <source>
        <dbReference type="Proteomes" id="UP000276133"/>
    </source>
</evidence>